<sequence>MTKLLPVTAYTIRRLLRQYQGQLKSVVVEGACLVADPEADLNAVLESLYLDEEEVRTQVAEIEKLMMTHQLLLKAGAKEQAAAIEDQILWIFGLKRIKNQASQEAAPAMPIMMAVGI</sequence>
<dbReference type="KEGG" id="tsq:D3A95_09930"/>
<dbReference type="Proteomes" id="UP000261812">
    <property type="component" value="Chromosome"/>
</dbReference>
<reference evidence="2" key="1">
    <citation type="submission" date="2018-09" db="EMBL/GenBank/DDBJ databases">
        <title>Complete genome sequence of thermophilic cyanobacteria strain Thermosynechococcus elongatus PKUAC-SCTE542.</title>
        <authorList>
            <person name="Liang Y."/>
            <person name="Tang J."/>
            <person name="Daroch M."/>
        </authorList>
    </citation>
    <scope>NUCLEOTIDE SEQUENCE [LARGE SCALE GENOMIC DNA]</scope>
    <source>
        <strain evidence="2">E542</strain>
    </source>
</reference>
<evidence type="ECO:0000313" key="1">
    <source>
        <dbReference type="EMBL" id="AXY68295.1"/>
    </source>
</evidence>
<dbReference type="RefSeq" id="WP_181494850.1">
    <property type="nucleotide sequence ID" value="NZ_CP032152.1"/>
</dbReference>
<gene>
    <name evidence="1" type="ORF">D3A95_09930</name>
</gene>
<evidence type="ECO:0000313" key="2">
    <source>
        <dbReference type="Proteomes" id="UP000261812"/>
    </source>
</evidence>
<proteinExistence type="predicted"/>
<dbReference type="AlphaFoldDB" id="A0A3B7MFD8"/>
<dbReference type="EMBL" id="CP032152">
    <property type="protein sequence ID" value="AXY68295.1"/>
    <property type="molecule type" value="Genomic_DNA"/>
</dbReference>
<accession>A0A3B7MFD8</accession>
<protein>
    <submittedName>
        <fullName evidence="1">Uncharacterized protein</fullName>
    </submittedName>
</protein>
<keyword evidence="2" id="KW-1185">Reference proteome</keyword>
<name>A0A3B7MFD8_9CYAN</name>
<organism evidence="1 2">
    <name type="scientific">Thermosynechococcus sichuanensis E542</name>
    <dbReference type="NCBI Taxonomy" id="2016101"/>
    <lineage>
        <taxon>Bacteria</taxon>
        <taxon>Bacillati</taxon>
        <taxon>Cyanobacteriota</taxon>
        <taxon>Cyanophyceae</taxon>
        <taxon>Acaryochloridales</taxon>
        <taxon>Thermosynechococcaceae</taxon>
        <taxon>Thermosynechococcus</taxon>
        <taxon>Thermosynechococcus sichuanensis</taxon>
    </lineage>
</organism>